<feature type="transmembrane region" description="Helical" evidence="7">
    <location>
        <begin position="134"/>
        <end position="151"/>
    </location>
</feature>
<comment type="subcellular location">
    <subcellularLocation>
        <location evidence="1">Membrane</location>
        <topology evidence="1">Single-pass membrane protein</topology>
    </subcellularLocation>
</comment>
<dbReference type="GO" id="GO:0016020">
    <property type="term" value="C:membrane"/>
    <property type="evidence" value="ECO:0007669"/>
    <property type="project" value="UniProtKB-SubCell"/>
</dbReference>
<dbReference type="GeneTree" id="ENSGT00390000014626"/>
<evidence type="ECO:0000256" key="4">
    <source>
        <dbReference type="ARBA" id="ARBA00022989"/>
    </source>
</evidence>
<dbReference type="Ensembl" id="ENSPPYT00000056622.1">
    <property type="protein sequence ID" value="ENSPPYP00000026378.1"/>
    <property type="gene ID" value="ENSPPYG00000009694.2"/>
</dbReference>
<evidence type="ECO:0000313" key="9">
    <source>
        <dbReference type="Proteomes" id="UP000001595"/>
    </source>
</evidence>
<reference evidence="8" key="3">
    <citation type="submission" date="2025-09" db="UniProtKB">
        <authorList>
            <consortium name="Ensembl"/>
        </authorList>
    </citation>
    <scope>IDENTIFICATION</scope>
</reference>
<evidence type="ECO:0000256" key="1">
    <source>
        <dbReference type="ARBA" id="ARBA00004167"/>
    </source>
</evidence>
<evidence type="ECO:0000313" key="8">
    <source>
        <dbReference type="Ensembl" id="ENSPPYP00000026378.1"/>
    </source>
</evidence>
<feature type="transmembrane region" description="Helical" evidence="7">
    <location>
        <begin position="77"/>
        <end position="100"/>
    </location>
</feature>
<keyword evidence="5 7" id="KW-0472">Membrane</keyword>
<accession>A0A8I5TB59</accession>
<organism evidence="8 9">
    <name type="scientific">Pongo abelii</name>
    <name type="common">Sumatran orangutan</name>
    <name type="synonym">Pongo pygmaeus abelii</name>
    <dbReference type="NCBI Taxonomy" id="9601"/>
    <lineage>
        <taxon>Eukaryota</taxon>
        <taxon>Metazoa</taxon>
        <taxon>Chordata</taxon>
        <taxon>Craniata</taxon>
        <taxon>Vertebrata</taxon>
        <taxon>Euteleostomi</taxon>
        <taxon>Mammalia</taxon>
        <taxon>Eutheria</taxon>
        <taxon>Euarchontoglires</taxon>
        <taxon>Primates</taxon>
        <taxon>Haplorrhini</taxon>
        <taxon>Catarrhini</taxon>
        <taxon>Hominidae</taxon>
        <taxon>Pongo</taxon>
    </lineage>
</organism>
<keyword evidence="9" id="KW-1185">Reference proteome</keyword>
<protein>
    <submittedName>
        <fullName evidence="8">Small integral membrane protein 7</fullName>
    </submittedName>
</protein>
<dbReference type="PANTHER" id="PTHR28622">
    <property type="entry name" value="SMALL INTEGRAL MEMBRANE PROTEIN 7"/>
    <property type="match status" value="1"/>
</dbReference>
<dbReference type="InterPro" id="IPR037659">
    <property type="entry name" value="SMIM7"/>
</dbReference>
<dbReference type="PANTHER" id="PTHR28622:SF1">
    <property type="entry name" value="SMALL INTEGRAL MEMBRANE PROTEIN 7"/>
    <property type="match status" value="1"/>
</dbReference>
<reference evidence="8" key="2">
    <citation type="submission" date="2025-08" db="UniProtKB">
        <authorList>
            <consortium name="Ensembl"/>
        </authorList>
    </citation>
    <scope>IDENTIFICATION</scope>
</reference>
<feature type="compositionally biased region" description="Basic residues" evidence="6">
    <location>
        <begin position="1"/>
        <end position="10"/>
    </location>
</feature>
<evidence type="ECO:0000256" key="7">
    <source>
        <dbReference type="SAM" id="Phobius"/>
    </source>
</evidence>
<sequence length="152" mass="16843">PNPAPRRPRPFHSGSRGLPSEVGRSRSPKGVWPAEGGTLSALTFDWPRPRHCCFTIGRLVLPSPPSLGLPLPVLTDASAVTMIGDILLFGTLLMNAGAVLNFKLKKKDTQGFGEESREPSTGDNIREFLLSLRYFRIFIALWNIFMMFCMIV</sequence>
<evidence type="ECO:0000256" key="2">
    <source>
        <dbReference type="ARBA" id="ARBA00008578"/>
    </source>
</evidence>
<dbReference type="Proteomes" id="UP000001595">
    <property type="component" value="Chromosome 19"/>
</dbReference>
<evidence type="ECO:0000256" key="5">
    <source>
        <dbReference type="ARBA" id="ARBA00023136"/>
    </source>
</evidence>
<proteinExistence type="inferred from homology"/>
<evidence type="ECO:0000256" key="3">
    <source>
        <dbReference type="ARBA" id="ARBA00022692"/>
    </source>
</evidence>
<dbReference type="AlphaFoldDB" id="A0A8I5TB59"/>
<gene>
    <name evidence="8" type="primary">SMIM7</name>
</gene>
<comment type="similarity">
    <text evidence="2">Belongs to the SMIM7 family.</text>
</comment>
<reference evidence="8 9" key="1">
    <citation type="submission" date="2008-02" db="EMBL/GenBank/DDBJ databases">
        <title>A 6x draft sequence assembly of the Pongo pygmaeus abelii genome.</title>
        <authorList>
            <person name="Wilson R.K."/>
            <person name="Mardis E."/>
        </authorList>
    </citation>
    <scope>NUCLEOTIDE SEQUENCE [LARGE SCALE GENOMIC DNA]</scope>
</reference>
<keyword evidence="4 7" id="KW-1133">Transmembrane helix</keyword>
<name>A0A8I5TB59_PONAB</name>
<keyword evidence="3 7" id="KW-0812">Transmembrane</keyword>
<evidence type="ECO:0000256" key="6">
    <source>
        <dbReference type="SAM" id="MobiDB-lite"/>
    </source>
</evidence>
<feature type="region of interest" description="Disordered" evidence="6">
    <location>
        <begin position="1"/>
        <end position="31"/>
    </location>
</feature>